<evidence type="ECO:0008006" key="4">
    <source>
        <dbReference type="Google" id="ProtNLM"/>
    </source>
</evidence>
<protein>
    <recommendedName>
        <fullName evidence="4">Secreted protein</fullName>
    </recommendedName>
</protein>
<evidence type="ECO:0000256" key="1">
    <source>
        <dbReference type="SAM" id="SignalP"/>
    </source>
</evidence>
<keyword evidence="1" id="KW-0732">Signal</keyword>
<evidence type="ECO:0000313" key="2">
    <source>
        <dbReference type="EMBL" id="MFC4349548.1"/>
    </source>
</evidence>
<keyword evidence="3" id="KW-1185">Reference proteome</keyword>
<feature type="chain" id="PRO_5046713266" description="Secreted protein" evidence="1">
    <location>
        <begin position="22"/>
        <end position="103"/>
    </location>
</feature>
<gene>
    <name evidence="2" type="ORF">ACFO5Q_16975</name>
</gene>
<dbReference type="Proteomes" id="UP001595776">
    <property type="component" value="Unassembled WGS sequence"/>
</dbReference>
<organism evidence="2 3">
    <name type="scientific">Kordiimonas lipolytica</name>
    <dbReference type="NCBI Taxonomy" id="1662421"/>
    <lineage>
        <taxon>Bacteria</taxon>
        <taxon>Pseudomonadati</taxon>
        <taxon>Pseudomonadota</taxon>
        <taxon>Alphaproteobacteria</taxon>
        <taxon>Kordiimonadales</taxon>
        <taxon>Kordiimonadaceae</taxon>
        <taxon>Kordiimonas</taxon>
    </lineage>
</organism>
<name>A0ABV8UFJ0_9PROT</name>
<reference evidence="3" key="1">
    <citation type="journal article" date="2019" name="Int. J. Syst. Evol. Microbiol.">
        <title>The Global Catalogue of Microorganisms (GCM) 10K type strain sequencing project: providing services to taxonomists for standard genome sequencing and annotation.</title>
        <authorList>
            <consortium name="The Broad Institute Genomics Platform"/>
            <consortium name="The Broad Institute Genome Sequencing Center for Infectious Disease"/>
            <person name="Wu L."/>
            <person name="Ma J."/>
        </authorList>
    </citation>
    <scope>NUCLEOTIDE SEQUENCE [LARGE SCALE GENOMIC DNA]</scope>
    <source>
        <strain evidence="3">CGMCC 1.15304</strain>
    </source>
</reference>
<dbReference type="EMBL" id="JBHSCR010000031">
    <property type="protein sequence ID" value="MFC4349548.1"/>
    <property type="molecule type" value="Genomic_DNA"/>
</dbReference>
<proteinExistence type="predicted"/>
<feature type="signal peptide" evidence="1">
    <location>
        <begin position="1"/>
        <end position="21"/>
    </location>
</feature>
<dbReference type="RefSeq" id="WP_156431980.1">
    <property type="nucleotide sequence ID" value="NZ_JBHSCR010000031.1"/>
</dbReference>
<accession>A0ABV8UFJ0</accession>
<sequence>MFRIIGSLLLFSIFALTLVQAAESVSIVPSVEHDIVYIADDNSNPDAAEETPLHCVHCHAGHYKIPTQTSSTYQCVHDNQNPFLSAGDPYKSPLFDIVRPPRG</sequence>
<comment type="caution">
    <text evidence="2">The sequence shown here is derived from an EMBL/GenBank/DDBJ whole genome shotgun (WGS) entry which is preliminary data.</text>
</comment>
<evidence type="ECO:0000313" key="3">
    <source>
        <dbReference type="Proteomes" id="UP001595776"/>
    </source>
</evidence>